<organism evidence="1 2">
    <name type="scientific">Amycolatopsis melonis</name>
    <dbReference type="NCBI Taxonomy" id="3156488"/>
    <lineage>
        <taxon>Bacteria</taxon>
        <taxon>Bacillati</taxon>
        <taxon>Actinomycetota</taxon>
        <taxon>Actinomycetes</taxon>
        <taxon>Pseudonocardiales</taxon>
        <taxon>Pseudonocardiaceae</taxon>
        <taxon>Amycolatopsis</taxon>
    </lineage>
</organism>
<evidence type="ECO:0000313" key="1">
    <source>
        <dbReference type="EMBL" id="MEQ0558847.1"/>
    </source>
</evidence>
<name>A0ABV0LBW7_9PSEU</name>
<accession>A0ABV0LBW7</accession>
<comment type="caution">
    <text evidence="1">The sequence shown here is derived from an EMBL/GenBank/DDBJ whole genome shotgun (WGS) entry which is preliminary data.</text>
</comment>
<dbReference type="Proteomes" id="UP001440984">
    <property type="component" value="Unassembled WGS sequence"/>
</dbReference>
<proteinExistence type="predicted"/>
<gene>
    <name evidence="1" type="ORF">ABJI51_07180</name>
</gene>
<sequence>MADEWYAVRCVFRWAGSAGQPYEERITLWRAAGLDNAIALAEAEAQEYAENTGVTYLGLAQAYAIGEKELTPGSEVFSLLRESELPPEKYLDRFFDTGDEHRTGKSEFAGRVAALHRGGRACGYLFVGPASLLEFLRSGDDGTWYYSDRADPDDYDTTAELASGEIDWYGTAYSARWLPDGEAREVRAFFDTGRPKVRSDTGP</sequence>
<reference evidence="1 2" key="1">
    <citation type="submission" date="2024-05" db="EMBL/GenBank/DDBJ databases">
        <authorList>
            <person name="Zhao H."/>
            <person name="Xu Y."/>
            <person name="Lin S."/>
            <person name="Spain J.C."/>
            <person name="Zhou N.-Y."/>
        </authorList>
    </citation>
    <scope>NUCLEOTIDE SEQUENCE [LARGE SCALE GENOMIC DNA]</scope>
    <source>
        <strain evidence="1 2">NEAU-NG30</strain>
    </source>
</reference>
<evidence type="ECO:0000313" key="2">
    <source>
        <dbReference type="Proteomes" id="UP001440984"/>
    </source>
</evidence>
<evidence type="ECO:0008006" key="3">
    <source>
        <dbReference type="Google" id="ProtNLM"/>
    </source>
</evidence>
<dbReference type="EMBL" id="JBDZYD010000002">
    <property type="protein sequence ID" value="MEQ0558847.1"/>
    <property type="molecule type" value="Genomic_DNA"/>
</dbReference>
<keyword evidence="2" id="KW-1185">Reference proteome</keyword>
<protein>
    <recommendedName>
        <fullName evidence="3">DUF4240 domain-containing protein</fullName>
    </recommendedName>
</protein>
<dbReference type="RefSeq" id="WP_348948470.1">
    <property type="nucleotide sequence ID" value="NZ_JBDZYD010000002.1"/>
</dbReference>